<accession>A0A812I483</accession>
<evidence type="ECO:0000256" key="1">
    <source>
        <dbReference type="SAM" id="MobiDB-lite"/>
    </source>
</evidence>
<feature type="compositionally biased region" description="Low complexity" evidence="1">
    <location>
        <begin position="407"/>
        <end position="420"/>
    </location>
</feature>
<keyword evidence="3" id="KW-1185">Reference proteome</keyword>
<sequence>MADAAESDLPQFMEGRYDIFEKNTFLDFPAPKPLMLEKAQTDPPPGLEGLCGISSKFVSETDRSEDSTAVDEAEAAPPPLPLEVFVTPDCFEDPELPRLSAPAFIPMHGAPGVPMQTQNLPANLLPGIPDAFSFENQLSVGPTHLPPEVYRPKKQILLEEMLAPSVVPVTELATPKFPPPPPAMPAPVLAEPPAPEVPTEAPVEGPLPPRGDLQIGQLICEEAASGIWDVHWSVDSRQLYTTTVRLVSSIFTLGIQGGSLPFKVFLHPKVVINNKRGGGFKKAKGKGSIVLKCEAEDAQMYPKLDVSFRVGRTMRKFLADTNTQEALTVEQRAHRVAEATAEDVLEPAFWQQLGERRSRAELNARVAAKSLALRGVFRGATSRGSGGAEAKSSHQTKQLEENTPEHSASASGSTATRRCSSLEATSGLGLQSRSAQEFSYPSQALSGYNISGELNGISTTEAHSVVPRTSTGH</sequence>
<feature type="region of interest" description="Disordered" evidence="1">
    <location>
        <begin position="180"/>
        <end position="208"/>
    </location>
</feature>
<dbReference type="EMBL" id="CAJNDS010000158">
    <property type="protein sequence ID" value="CAE6971806.1"/>
    <property type="molecule type" value="Genomic_DNA"/>
</dbReference>
<organism evidence="2 3">
    <name type="scientific">Symbiodinium natans</name>
    <dbReference type="NCBI Taxonomy" id="878477"/>
    <lineage>
        <taxon>Eukaryota</taxon>
        <taxon>Sar</taxon>
        <taxon>Alveolata</taxon>
        <taxon>Dinophyceae</taxon>
        <taxon>Suessiales</taxon>
        <taxon>Symbiodiniaceae</taxon>
        <taxon>Symbiodinium</taxon>
    </lineage>
</organism>
<feature type="region of interest" description="Disordered" evidence="1">
    <location>
        <begin position="380"/>
        <end position="420"/>
    </location>
</feature>
<dbReference type="AlphaFoldDB" id="A0A812I483"/>
<name>A0A812I483_9DINO</name>
<protein>
    <submittedName>
        <fullName evidence="2">Uncharacterized protein</fullName>
    </submittedName>
</protein>
<gene>
    <name evidence="2" type="ORF">SNAT2548_LOCUS2654</name>
</gene>
<comment type="caution">
    <text evidence="2">The sequence shown here is derived from an EMBL/GenBank/DDBJ whole genome shotgun (WGS) entry which is preliminary data.</text>
</comment>
<feature type="compositionally biased region" description="Pro residues" evidence="1">
    <location>
        <begin position="180"/>
        <end position="196"/>
    </location>
</feature>
<evidence type="ECO:0000313" key="3">
    <source>
        <dbReference type="Proteomes" id="UP000604046"/>
    </source>
</evidence>
<reference evidence="2" key="1">
    <citation type="submission" date="2021-02" db="EMBL/GenBank/DDBJ databases">
        <authorList>
            <person name="Dougan E. K."/>
            <person name="Rhodes N."/>
            <person name="Thang M."/>
            <person name="Chan C."/>
        </authorList>
    </citation>
    <scope>NUCLEOTIDE SEQUENCE</scope>
</reference>
<dbReference type="Proteomes" id="UP000604046">
    <property type="component" value="Unassembled WGS sequence"/>
</dbReference>
<proteinExistence type="predicted"/>
<dbReference type="OrthoDB" id="441304at2759"/>
<evidence type="ECO:0000313" key="2">
    <source>
        <dbReference type="EMBL" id="CAE6971806.1"/>
    </source>
</evidence>